<dbReference type="Proteomes" id="UP001378960">
    <property type="component" value="Unassembled WGS sequence"/>
</dbReference>
<feature type="transmembrane region" description="Helical" evidence="1">
    <location>
        <begin position="120"/>
        <end position="140"/>
    </location>
</feature>
<accession>A0AAV5R0A7</accession>
<comment type="caution">
    <text evidence="2">The sequence shown here is derived from an EMBL/GenBank/DDBJ whole genome shotgun (WGS) entry which is preliminary data.</text>
</comment>
<dbReference type="InterPro" id="IPR033481">
    <property type="entry name" value="Dni1/Fig1"/>
</dbReference>
<dbReference type="GO" id="GO:0000747">
    <property type="term" value="P:conjugation with cellular fusion"/>
    <property type="evidence" value="ECO:0007669"/>
    <property type="project" value="TreeGrafter"/>
</dbReference>
<dbReference type="GO" id="GO:0043332">
    <property type="term" value="C:mating projection tip"/>
    <property type="evidence" value="ECO:0007669"/>
    <property type="project" value="TreeGrafter"/>
</dbReference>
<sequence length="262" mass="29689">MIFFVMNGATHDSSGYSSLYLYEYQFNNQSDISNLLATQYSQQHDGKKLSDFSMKVGFMGICVDFGDDLDCGYTSDMKTDYDDKVPSFSVTNNKNTTSSATLELFTLAETLQNKATKYQIFIVEIITLLVLLVAQLYNMISFLPFQIYIQWFILFVLTVFFTIICISISWVMISCANVMNLGSVMTMNILSFAQGKKPQNVLWAAFALCILQVIFYIWTIINGDFSGFNFNRTKKPSKDMEKDISSIDHSILSSISTLRGTL</sequence>
<proteinExistence type="predicted"/>
<dbReference type="PANTHER" id="PTHR28092:SF1">
    <property type="entry name" value="FACTOR-INDUCED GENE 1 PROTEIN"/>
    <property type="match status" value="1"/>
</dbReference>
<organism evidence="2 3">
    <name type="scientific">Pichia kluyveri</name>
    <name type="common">Yeast</name>
    <dbReference type="NCBI Taxonomy" id="36015"/>
    <lineage>
        <taxon>Eukaryota</taxon>
        <taxon>Fungi</taxon>
        <taxon>Dikarya</taxon>
        <taxon>Ascomycota</taxon>
        <taxon>Saccharomycotina</taxon>
        <taxon>Pichiomycetes</taxon>
        <taxon>Pichiales</taxon>
        <taxon>Pichiaceae</taxon>
        <taxon>Pichia</taxon>
    </lineage>
</organism>
<protein>
    <submittedName>
        <fullName evidence="2">Fig1 protein</fullName>
    </submittedName>
</protein>
<dbReference type="GO" id="GO:0016020">
    <property type="term" value="C:membrane"/>
    <property type="evidence" value="ECO:0007669"/>
    <property type="project" value="InterPro"/>
</dbReference>
<dbReference type="PANTHER" id="PTHR28092">
    <property type="entry name" value="FACTOR-INDUCED GENE 1 PROTEIN"/>
    <property type="match status" value="1"/>
</dbReference>
<dbReference type="Pfam" id="PF12351">
    <property type="entry name" value="Fig1"/>
    <property type="match status" value="1"/>
</dbReference>
<keyword evidence="1" id="KW-1133">Transmembrane helix</keyword>
<evidence type="ECO:0000313" key="3">
    <source>
        <dbReference type="Proteomes" id="UP001378960"/>
    </source>
</evidence>
<name>A0AAV5R0A7_PICKL</name>
<reference evidence="2 3" key="1">
    <citation type="journal article" date="2023" name="Elife">
        <title>Identification of key yeast species and microbe-microbe interactions impacting larval growth of Drosophila in the wild.</title>
        <authorList>
            <person name="Mure A."/>
            <person name="Sugiura Y."/>
            <person name="Maeda R."/>
            <person name="Honda K."/>
            <person name="Sakurai N."/>
            <person name="Takahashi Y."/>
            <person name="Watada M."/>
            <person name="Katoh T."/>
            <person name="Gotoh A."/>
            <person name="Gotoh Y."/>
            <person name="Taniguchi I."/>
            <person name="Nakamura K."/>
            <person name="Hayashi T."/>
            <person name="Katayama T."/>
            <person name="Uemura T."/>
            <person name="Hattori Y."/>
        </authorList>
    </citation>
    <scope>NUCLEOTIDE SEQUENCE [LARGE SCALE GENOMIC DNA]</scope>
    <source>
        <strain evidence="2 3">PK-24</strain>
    </source>
</reference>
<keyword evidence="1" id="KW-0812">Transmembrane</keyword>
<feature type="transmembrane region" description="Helical" evidence="1">
    <location>
        <begin position="200"/>
        <end position="221"/>
    </location>
</feature>
<feature type="transmembrane region" description="Helical" evidence="1">
    <location>
        <begin position="152"/>
        <end position="179"/>
    </location>
</feature>
<keyword evidence="3" id="KW-1185">Reference proteome</keyword>
<gene>
    <name evidence="2" type="ORF">DAPK24_012770</name>
</gene>
<evidence type="ECO:0000256" key="1">
    <source>
        <dbReference type="SAM" id="Phobius"/>
    </source>
</evidence>
<keyword evidence="1" id="KW-0472">Membrane</keyword>
<dbReference type="AlphaFoldDB" id="A0AAV5R0A7"/>
<dbReference type="EMBL" id="BTGB01000001">
    <property type="protein sequence ID" value="GMM44702.1"/>
    <property type="molecule type" value="Genomic_DNA"/>
</dbReference>
<evidence type="ECO:0000313" key="2">
    <source>
        <dbReference type="EMBL" id="GMM44702.1"/>
    </source>
</evidence>